<dbReference type="RefSeq" id="WP_006099297.1">
    <property type="nucleotide sequence ID" value="NZ_DS989844.1"/>
</dbReference>
<proteinExistence type="predicted"/>
<gene>
    <name evidence="1" type="ORF">MC7420_322</name>
</gene>
<evidence type="ECO:0000313" key="2">
    <source>
        <dbReference type="Proteomes" id="UP000003835"/>
    </source>
</evidence>
<organism evidence="1 2">
    <name type="scientific">Coleofasciculus chthonoplastes PCC 7420</name>
    <dbReference type="NCBI Taxonomy" id="118168"/>
    <lineage>
        <taxon>Bacteria</taxon>
        <taxon>Bacillati</taxon>
        <taxon>Cyanobacteriota</taxon>
        <taxon>Cyanophyceae</taxon>
        <taxon>Coleofasciculales</taxon>
        <taxon>Coleofasciculaceae</taxon>
        <taxon>Coleofasciculus</taxon>
    </lineage>
</organism>
<dbReference type="HOGENOM" id="CLU_1914657_0_0_3"/>
<dbReference type="Proteomes" id="UP000003835">
    <property type="component" value="Unassembled WGS sequence"/>
</dbReference>
<keyword evidence="2" id="KW-1185">Reference proteome</keyword>
<reference evidence="1 2" key="1">
    <citation type="submission" date="2008-07" db="EMBL/GenBank/DDBJ databases">
        <authorList>
            <person name="Tandeau de Marsac N."/>
            <person name="Ferriera S."/>
            <person name="Johnson J."/>
            <person name="Kravitz S."/>
            <person name="Beeson K."/>
            <person name="Sutton G."/>
            <person name="Rogers Y.-H."/>
            <person name="Friedman R."/>
            <person name="Frazier M."/>
            <person name="Venter J.C."/>
        </authorList>
    </citation>
    <scope>NUCLEOTIDE SEQUENCE [LARGE SCALE GENOMIC DNA]</scope>
    <source>
        <strain evidence="1 2">PCC 7420</strain>
    </source>
</reference>
<evidence type="ECO:0000313" key="1">
    <source>
        <dbReference type="EMBL" id="EDX77185.1"/>
    </source>
</evidence>
<dbReference type="OrthoDB" id="583541at2"/>
<name>B4VLU4_9CYAN</name>
<dbReference type="eggNOG" id="ENOG502ZXHI">
    <property type="taxonomic scope" value="Bacteria"/>
</dbReference>
<protein>
    <submittedName>
        <fullName evidence="1">Uncharacterized protein</fullName>
    </submittedName>
</protein>
<sequence length="144" mass="17635">MEEITWYAKQRSQMEEILWYMEQRSRSLKDYRKDKQRQWDDQAARDINRRYLNPHEEDTQQMLHLLKQQQTLLKQADSQIESARDCRVKIEKLSEEIERLLQFTQQDIQRTYSDYHIYLDNHLEAKSLLPKIRELIHQANQVGS</sequence>
<dbReference type="STRING" id="118168.MC7420_322"/>
<accession>B4VLU4</accession>
<dbReference type="AlphaFoldDB" id="B4VLU4"/>
<dbReference type="EMBL" id="DS989844">
    <property type="protein sequence ID" value="EDX77185.1"/>
    <property type="molecule type" value="Genomic_DNA"/>
</dbReference>